<dbReference type="GO" id="GO:0043856">
    <property type="term" value="F:anti-sigma factor antagonist activity"/>
    <property type="evidence" value="ECO:0007669"/>
    <property type="project" value="InterPro"/>
</dbReference>
<proteinExistence type="inferred from homology"/>
<dbReference type="InterPro" id="IPR003658">
    <property type="entry name" value="Anti-sigma_ant"/>
</dbReference>
<dbReference type="PANTHER" id="PTHR33495:SF14">
    <property type="entry name" value="ANTI-SIGMA FACTOR ANTAGONIST"/>
    <property type="match status" value="1"/>
</dbReference>
<dbReference type="Gene3D" id="3.30.750.24">
    <property type="entry name" value="STAS domain"/>
    <property type="match status" value="1"/>
</dbReference>
<name>A0A951PDY5_9CYAN</name>
<gene>
    <name evidence="4" type="ORF">KME07_18445</name>
</gene>
<evidence type="ECO:0000256" key="2">
    <source>
        <dbReference type="RuleBase" id="RU003749"/>
    </source>
</evidence>
<dbReference type="PROSITE" id="PS50801">
    <property type="entry name" value="STAS"/>
    <property type="match status" value="1"/>
</dbReference>
<evidence type="ECO:0000259" key="3">
    <source>
        <dbReference type="PROSITE" id="PS50801"/>
    </source>
</evidence>
<evidence type="ECO:0000313" key="4">
    <source>
        <dbReference type="EMBL" id="MBW4467410.1"/>
    </source>
</evidence>
<dbReference type="Proteomes" id="UP000707356">
    <property type="component" value="Unassembled WGS sequence"/>
</dbReference>
<protein>
    <recommendedName>
        <fullName evidence="2">Anti-sigma factor antagonist</fullName>
    </recommendedName>
</protein>
<dbReference type="NCBIfam" id="TIGR00377">
    <property type="entry name" value="ant_ant_sig"/>
    <property type="match status" value="1"/>
</dbReference>
<evidence type="ECO:0000313" key="5">
    <source>
        <dbReference type="Proteomes" id="UP000707356"/>
    </source>
</evidence>
<comment type="similarity">
    <text evidence="1 2">Belongs to the anti-sigma-factor antagonist family.</text>
</comment>
<dbReference type="SUPFAM" id="SSF52091">
    <property type="entry name" value="SpoIIaa-like"/>
    <property type="match status" value="1"/>
</dbReference>
<evidence type="ECO:0000256" key="1">
    <source>
        <dbReference type="ARBA" id="ARBA00009013"/>
    </source>
</evidence>
<comment type="caution">
    <text evidence="4">The sequence shown here is derived from an EMBL/GenBank/DDBJ whole genome shotgun (WGS) entry which is preliminary data.</text>
</comment>
<dbReference type="AlphaFoldDB" id="A0A951PDY5"/>
<dbReference type="EMBL" id="JAHHHV010000076">
    <property type="protein sequence ID" value="MBW4467410.1"/>
    <property type="molecule type" value="Genomic_DNA"/>
</dbReference>
<reference evidence="4" key="1">
    <citation type="submission" date="2021-05" db="EMBL/GenBank/DDBJ databases">
        <authorList>
            <person name="Pietrasiak N."/>
            <person name="Ward R."/>
            <person name="Stajich J.E."/>
            <person name="Kurbessoian T."/>
        </authorList>
    </citation>
    <scope>NUCLEOTIDE SEQUENCE</scope>
    <source>
        <strain evidence="4">GSE-TBD4-15B</strain>
    </source>
</reference>
<accession>A0A951PDY5</accession>
<reference evidence="4" key="2">
    <citation type="journal article" date="2022" name="Microbiol. Resour. Announc.">
        <title>Metagenome Sequencing to Explore Phylogenomics of Terrestrial Cyanobacteria.</title>
        <authorList>
            <person name="Ward R.D."/>
            <person name="Stajich J.E."/>
            <person name="Johansen J.R."/>
            <person name="Huntemann M."/>
            <person name="Clum A."/>
            <person name="Foster B."/>
            <person name="Foster B."/>
            <person name="Roux S."/>
            <person name="Palaniappan K."/>
            <person name="Varghese N."/>
            <person name="Mukherjee S."/>
            <person name="Reddy T.B.K."/>
            <person name="Daum C."/>
            <person name="Copeland A."/>
            <person name="Chen I.A."/>
            <person name="Ivanova N.N."/>
            <person name="Kyrpides N.C."/>
            <person name="Shapiro N."/>
            <person name="Eloe-Fadrosh E.A."/>
            <person name="Pietrasiak N."/>
        </authorList>
    </citation>
    <scope>NUCLEOTIDE SEQUENCE</scope>
    <source>
        <strain evidence="4">GSE-TBD4-15B</strain>
    </source>
</reference>
<dbReference type="PANTHER" id="PTHR33495">
    <property type="entry name" value="ANTI-SIGMA FACTOR ANTAGONIST TM_1081-RELATED-RELATED"/>
    <property type="match status" value="1"/>
</dbReference>
<dbReference type="InterPro" id="IPR002645">
    <property type="entry name" value="STAS_dom"/>
</dbReference>
<feature type="domain" description="STAS" evidence="3">
    <location>
        <begin position="11"/>
        <end position="119"/>
    </location>
</feature>
<dbReference type="Pfam" id="PF01740">
    <property type="entry name" value="STAS"/>
    <property type="match status" value="1"/>
</dbReference>
<sequence length="129" mass="13776">MQLKKQSIVTTSAESDTAVTVMLIELLGDVDGSTAPLVQADVLAAAAPNVKMILDMTQVAYLSSAGLRMLLSVYRQVSVQSGQVVLVGLMEEIQDTMSITGFLEFFTVADELEAAFSLLQLKAPALSKH</sequence>
<organism evidence="4 5">
    <name type="scientific">Pegethrix bostrychoides GSE-TBD4-15B</name>
    <dbReference type="NCBI Taxonomy" id="2839662"/>
    <lineage>
        <taxon>Bacteria</taxon>
        <taxon>Bacillati</taxon>
        <taxon>Cyanobacteriota</taxon>
        <taxon>Cyanophyceae</taxon>
        <taxon>Oculatellales</taxon>
        <taxon>Oculatellaceae</taxon>
        <taxon>Pegethrix</taxon>
    </lineage>
</organism>
<dbReference type="CDD" id="cd07043">
    <property type="entry name" value="STAS_anti-anti-sigma_factors"/>
    <property type="match status" value="1"/>
</dbReference>
<dbReference type="InterPro" id="IPR036513">
    <property type="entry name" value="STAS_dom_sf"/>
</dbReference>